<reference evidence="6" key="1">
    <citation type="journal article" date="2019" name="Int. J. Syst. Evol. Microbiol.">
        <title>The Global Catalogue of Microorganisms (GCM) 10K type strain sequencing project: providing services to taxonomists for standard genome sequencing and annotation.</title>
        <authorList>
            <consortium name="The Broad Institute Genomics Platform"/>
            <consortium name="The Broad Institute Genome Sequencing Center for Infectious Disease"/>
            <person name="Wu L."/>
            <person name="Ma J."/>
        </authorList>
    </citation>
    <scope>NUCLEOTIDE SEQUENCE [LARGE SCALE GENOMIC DNA]</scope>
    <source>
        <strain evidence="6">KCTC 22209</strain>
    </source>
</reference>
<evidence type="ECO:0000313" key="6">
    <source>
        <dbReference type="Proteomes" id="UP001597509"/>
    </source>
</evidence>
<dbReference type="Pfam" id="PF12833">
    <property type="entry name" value="HTH_18"/>
    <property type="match status" value="1"/>
</dbReference>
<dbReference type="InterPro" id="IPR018060">
    <property type="entry name" value="HTH_AraC"/>
</dbReference>
<evidence type="ECO:0000256" key="2">
    <source>
        <dbReference type="ARBA" id="ARBA00023125"/>
    </source>
</evidence>
<dbReference type="PROSITE" id="PS01124">
    <property type="entry name" value="HTH_ARAC_FAMILY_2"/>
    <property type="match status" value="1"/>
</dbReference>
<keyword evidence="3" id="KW-0804">Transcription</keyword>
<dbReference type="SMART" id="SM00342">
    <property type="entry name" value="HTH_ARAC"/>
    <property type="match status" value="1"/>
</dbReference>
<evidence type="ECO:0000256" key="3">
    <source>
        <dbReference type="ARBA" id="ARBA00023163"/>
    </source>
</evidence>
<dbReference type="InterPro" id="IPR009057">
    <property type="entry name" value="Homeodomain-like_sf"/>
</dbReference>
<organism evidence="5 6">
    <name type="scientific">Sphingobacterium anhuiense</name>
    <dbReference type="NCBI Taxonomy" id="493780"/>
    <lineage>
        <taxon>Bacteria</taxon>
        <taxon>Pseudomonadati</taxon>
        <taxon>Bacteroidota</taxon>
        <taxon>Sphingobacteriia</taxon>
        <taxon>Sphingobacteriales</taxon>
        <taxon>Sphingobacteriaceae</taxon>
        <taxon>Sphingobacterium</taxon>
    </lineage>
</organism>
<dbReference type="SUPFAM" id="SSF46689">
    <property type="entry name" value="Homeodomain-like"/>
    <property type="match status" value="1"/>
</dbReference>
<comment type="caution">
    <text evidence="5">The sequence shown here is derived from an EMBL/GenBank/DDBJ whole genome shotgun (WGS) entry which is preliminary data.</text>
</comment>
<dbReference type="EMBL" id="JBHUPE010000001">
    <property type="protein sequence ID" value="MFD2902322.1"/>
    <property type="molecule type" value="Genomic_DNA"/>
</dbReference>
<protein>
    <submittedName>
        <fullName evidence="5">Helix-turn-helix domain-containing protein</fullName>
    </submittedName>
</protein>
<sequence length="290" mass="33681">MPLFITLDNVYKLYNLDPSEKTEGIVILSQQNDPNKKFTSHSRLFDGLLLGFMIKGSMKSQIHFLEYEINAGDIAVLQPQLMIETKSLSEHAEIITIGLSLDFITEFPILREFVMNDQIRWEPIVRLQPDEMKLQHDLLTLIQNFYHKKASPNKTQMLRHLVLVLISMISEVYSNLPHSKSVVKSRKHEIIDDFYLLIAKYANQHRSVAFYAEKLHLTPQYLSSFLKQKTGKSALQWIDHLTILHAKTLLKSSSLSIKEISNELHFEETSVFCRYFKRAVGISPKTYRNE</sequence>
<evidence type="ECO:0000256" key="1">
    <source>
        <dbReference type="ARBA" id="ARBA00023015"/>
    </source>
</evidence>
<feature type="domain" description="HTH araC/xylS-type" evidence="4">
    <location>
        <begin position="192"/>
        <end position="290"/>
    </location>
</feature>
<dbReference type="Gene3D" id="1.10.10.60">
    <property type="entry name" value="Homeodomain-like"/>
    <property type="match status" value="1"/>
</dbReference>
<keyword evidence="6" id="KW-1185">Reference proteome</keyword>
<keyword evidence="2" id="KW-0238">DNA-binding</keyword>
<name>A0ABW5YPL5_9SPHI</name>
<dbReference type="RefSeq" id="WP_380917257.1">
    <property type="nucleotide sequence ID" value="NZ_JBHUPE010000001.1"/>
</dbReference>
<evidence type="ECO:0000313" key="5">
    <source>
        <dbReference type="EMBL" id="MFD2902322.1"/>
    </source>
</evidence>
<dbReference type="PANTHER" id="PTHR43280:SF32">
    <property type="entry name" value="TRANSCRIPTIONAL REGULATORY PROTEIN"/>
    <property type="match status" value="1"/>
</dbReference>
<proteinExistence type="predicted"/>
<evidence type="ECO:0000259" key="4">
    <source>
        <dbReference type="PROSITE" id="PS01124"/>
    </source>
</evidence>
<dbReference type="Proteomes" id="UP001597509">
    <property type="component" value="Unassembled WGS sequence"/>
</dbReference>
<keyword evidence="1" id="KW-0805">Transcription regulation</keyword>
<dbReference type="PANTHER" id="PTHR43280">
    <property type="entry name" value="ARAC-FAMILY TRANSCRIPTIONAL REGULATOR"/>
    <property type="match status" value="1"/>
</dbReference>
<accession>A0ABW5YPL5</accession>
<gene>
    <name evidence="5" type="ORF">ACFS6I_00170</name>
</gene>